<dbReference type="OrthoDB" id="5295691at2"/>
<dbReference type="Gene3D" id="1.10.10.610">
    <property type="entry name" value="YehU-like"/>
    <property type="match status" value="1"/>
</dbReference>
<sequence>MEKELPPIEIPSDSLSEDALKGVIDNFVQREGTDYGAEEIHYETKIRQVQRQIEKGDVVIVFDPNSESVHLVTKHEFRKLQISANA</sequence>
<comment type="similarity">
    <text evidence="1">Belongs to the UPF0270 family.</text>
</comment>
<proteinExistence type="inferred from homology"/>
<comment type="caution">
    <text evidence="2">The sequence shown here is derived from an EMBL/GenBank/DDBJ whole genome shotgun (WGS) entry which is preliminary data.</text>
</comment>
<dbReference type="SUPFAM" id="SSF118001">
    <property type="entry name" value="YehU-like"/>
    <property type="match status" value="1"/>
</dbReference>
<dbReference type="AlphaFoldDB" id="A0A150WK23"/>
<dbReference type="InterPro" id="IPR010648">
    <property type="entry name" value="UPF0270"/>
</dbReference>
<name>A0A150WK23_BDEBC</name>
<accession>A0A150WK23</accession>
<dbReference type="Proteomes" id="UP000075320">
    <property type="component" value="Unassembled WGS sequence"/>
</dbReference>
<dbReference type="InterPro" id="IPR036685">
    <property type="entry name" value="YehU-like_sf"/>
</dbReference>
<evidence type="ECO:0000313" key="2">
    <source>
        <dbReference type="EMBL" id="KYG64108.1"/>
    </source>
</evidence>
<dbReference type="PIRSF" id="PIRSF006169">
    <property type="entry name" value="UCP006169"/>
    <property type="match status" value="1"/>
</dbReference>
<organism evidence="2 3">
    <name type="scientific">Bdellovibrio bacteriovorus</name>
    <dbReference type="NCBI Taxonomy" id="959"/>
    <lineage>
        <taxon>Bacteria</taxon>
        <taxon>Pseudomonadati</taxon>
        <taxon>Bdellovibrionota</taxon>
        <taxon>Bdellovibrionia</taxon>
        <taxon>Bdellovibrionales</taxon>
        <taxon>Pseudobdellovibrionaceae</taxon>
        <taxon>Bdellovibrio</taxon>
    </lineage>
</organism>
<keyword evidence="3" id="KW-1185">Reference proteome</keyword>
<gene>
    <name evidence="2" type="ORF">AZI86_15015</name>
</gene>
<evidence type="ECO:0008006" key="4">
    <source>
        <dbReference type="Google" id="ProtNLM"/>
    </source>
</evidence>
<dbReference type="RefSeq" id="WP_061836074.1">
    <property type="nucleotide sequence ID" value="NZ_LUKE01000003.1"/>
</dbReference>
<dbReference type="Pfam" id="PF06794">
    <property type="entry name" value="UPF0270"/>
    <property type="match status" value="1"/>
</dbReference>
<reference evidence="2 3" key="1">
    <citation type="submission" date="2016-03" db="EMBL/GenBank/DDBJ databases">
        <authorList>
            <person name="Ploux O."/>
        </authorList>
    </citation>
    <scope>NUCLEOTIDE SEQUENCE [LARGE SCALE GENOMIC DNA]</scope>
    <source>
        <strain evidence="2 3">R0</strain>
    </source>
</reference>
<dbReference type="EMBL" id="LUKE01000003">
    <property type="protein sequence ID" value="KYG64108.1"/>
    <property type="molecule type" value="Genomic_DNA"/>
</dbReference>
<evidence type="ECO:0000256" key="1">
    <source>
        <dbReference type="ARBA" id="ARBA00006450"/>
    </source>
</evidence>
<protein>
    <recommendedName>
        <fullName evidence="4">Cytoplasmic protein</fullName>
    </recommendedName>
</protein>
<evidence type="ECO:0000313" key="3">
    <source>
        <dbReference type="Proteomes" id="UP000075320"/>
    </source>
</evidence>